<protein>
    <submittedName>
        <fullName evidence="1">SDR family NAD(P)-dependent oxidoreductase</fullName>
    </submittedName>
</protein>
<evidence type="ECO:0000313" key="2">
    <source>
        <dbReference type="Proteomes" id="UP000772812"/>
    </source>
</evidence>
<sequence length="230" mass="25836">MKKVFITGIGSGLGKAFVKEFLKQSYRIFAVSRHLPEEFKGKISFSYGDLLSLENVYKAVDTVLKDVDSLDLVVLNAGLLTPLKDINETPIYEMNQMMDINVWANKIILDYFIHNKIKVDQIVAISSGASVNGNRGWHGYSISKAALNMLIKLYSREMEDTHLIALAPGLIFTPMLEEFVLSADEKKFPSVKRIKQSPKMTPEEAAAKIVSMLPTLKKFETGSYVDIRKI</sequence>
<proteinExistence type="predicted"/>
<gene>
    <name evidence="1" type="ORF">GWK41_06240</name>
</gene>
<dbReference type="InterPro" id="IPR036291">
    <property type="entry name" value="NAD(P)-bd_dom_sf"/>
</dbReference>
<dbReference type="PROSITE" id="PS00061">
    <property type="entry name" value="ADH_SHORT"/>
    <property type="match status" value="1"/>
</dbReference>
<dbReference type="PANTHER" id="PTHR45458:SF1">
    <property type="entry name" value="SHORT CHAIN DEHYDROGENASE"/>
    <property type="match status" value="1"/>
</dbReference>
<name>A0ABS1GID0_9AQUI</name>
<dbReference type="InterPro" id="IPR052184">
    <property type="entry name" value="SDR_enzymes"/>
</dbReference>
<dbReference type="InterPro" id="IPR002347">
    <property type="entry name" value="SDR_fam"/>
</dbReference>
<dbReference type="PANTHER" id="PTHR45458">
    <property type="entry name" value="SHORT-CHAIN DEHYDROGENASE/REDUCTASE SDR"/>
    <property type="match status" value="1"/>
</dbReference>
<evidence type="ECO:0000313" key="1">
    <source>
        <dbReference type="EMBL" id="MBK3332662.1"/>
    </source>
</evidence>
<dbReference type="Pfam" id="PF00106">
    <property type="entry name" value="adh_short"/>
    <property type="match status" value="1"/>
</dbReference>
<accession>A0ABS1GID0</accession>
<dbReference type="EMBL" id="JAACYA010000002">
    <property type="protein sequence ID" value="MBK3332662.1"/>
    <property type="molecule type" value="Genomic_DNA"/>
</dbReference>
<dbReference type="InterPro" id="IPR020904">
    <property type="entry name" value="Sc_DH/Rdtase_CS"/>
</dbReference>
<reference evidence="1 2" key="1">
    <citation type="journal article" date="2021" name="Syst. Appl. Microbiol.">
        <title>Persephonella atlantica sp. nov.: How to adapt to physico-chemical gradients in high temperature hydrothermal habitats.</title>
        <authorList>
            <person name="Francois D.X."/>
            <person name="Godfroy A."/>
            <person name="Mathien C."/>
            <person name="Aube J."/>
            <person name="Cathalot C."/>
            <person name="Lesongeur F."/>
            <person name="L'Haridon S."/>
            <person name="Philippon X."/>
            <person name="Roussel E.G."/>
        </authorList>
    </citation>
    <scope>NUCLEOTIDE SEQUENCE [LARGE SCALE GENOMIC DNA]</scope>
    <source>
        <strain evidence="1 2">MO1340</strain>
    </source>
</reference>
<dbReference type="RefSeq" id="WP_200674081.1">
    <property type="nucleotide sequence ID" value="NZ_JAACYA010000002.1"/>
</dbReference>
<dbReference type="Proteomes" id="UP000772812">
    <property type="component" value="Unassembled WGS sequence"/>
</dbReference>
<dbReference type="PRINTS" id="PR00081">
    <property type="entry name" value="GDHRDH"/>
</dbReference>
<organism evidence="1 2">
    <name type="scientific">Persephonella atlantica</name>
    <dbReference type="NCBI Taxonomy" id="2699429"/>
    <lineage>
        <taxon>Bacteria</taxon>
        <taxon>Pseudomonadati</taxon>
        <taxon>Aquificota</taxon>
        <taxon>Aquificia</taxon>
        <taxon>Aquificales</taxon>
        <taxon>Hydrogenothermaceae</taxon>
        <taxon>Persephonella</taxon>
    </lineage>
</organism>
<dbReference type="SUPFAM" id="SSF51735">
    <property type="entry name" value="NAD(P)-binding Rossmann-fold domains"/>
    <property type="match status" value="1"/>
</dbReference>
<keyword evidence="2" id="KW-1185">Reference proteome</keyword>
<dbReference type="Gene3D" id="3.40.50.720">
    <property type="entry name" value="NAD(P)-binding Rossmann-like Domain"/>
    <property type="match status" value="1"/>
</dbReference>
<comment type="caution">
    <text evidence="1">The sequence shown here is derived from an EMBL/GenBank/DDBJ whole genome shotgun (WGS) entry which is preliminary data.</text>
</comment>